<dbReference type="EMBL" id="JACGWL010000011">
    <property type="protein sequence ID" value="KAK4391507.1"/>
    <property type="molecule type" value="Genomic_DNA"/>
</dbReference>
<name>A0AAE1WDW1_9LAMI</name>
<dbReference type="Proteomes" id="UP001289374">
    <property type="component" value="Unassembled WGS sequence"/>
</dbReference>
<evidence type="ECO:0000313" key="2">
    <source>
        <dbReference type="Proteomes" id="UP001289374"/>
    </source>
</evidence>
<sequence length="166" mass="19022">MSITIKKILEKFDCQDEIPVRTPYDPSICIKKNKGDSMSQAEYAKIIGSFMFLKNYTRPDIAYAVNRLSRYTHNPNNEHSNALRLLLRSRSLVAEKLIRRCAFVGSIVLVSLHCDSQAAIGILKNYAYNGKKRHIYIRHGAVKELLKNGIISLDYVRSRGTWQIFS</sequence>
<organism evidence="1 2">
    <name type="scientific">Sesamum angolense</name>
    <dbReference type="NCBI Taxonomy" id="2727404"/>
    <lineage>
        <taxon>Eukaryota</taxon>
        <taxon>Viridiplantae</taxon>
        <taxon>Streptophyta</taxon>
        <taxon>Embryophyta</taxon>
        <taxon>Tracheophyta</taxon>
        <taxon>Spermatophyta</taxon>
        <taxon>Magnoliopsida</taxon>
        <taxon>eudicotyledons</taxon>
        <taxon>Gunneridae</taxon>
        <taxon>Pentapetalae</taxon>
        <taxon>asterids</taxon>
        <taxon>lamiids</taxon>
        <taxon>Lamiales</taxon>
        <taxon>Pedaliaceae</taxon>
        <taxon>Sesamum</taxon>
    </lineage>
</organism>
<reference evidence="1" key="2">
    <citation type="journal article" date="2024" name="Plant">
        <title>Genomic evolution and insights into agronomic trait innovations of Sesamum species.</title>
        <authorList>
            <person name="Miao H."/>
            <person name="Wang L."/>
            <person name="Qu L."/>
            <person name="Liu H."/>
            <person name="Sun Y."/>
            <person name="Le M."/>
            <person name="Wang Q."/>
            <person name="Wei S."/>
            <person name="Zheng Y."/>
            <person name="Lin W."/>
            <person name="Duan Y."/>
            <person name="Cao H."/>
            <person name="Xiong S."/>
            <person name="Wang X."/>
            <person name="Wei L."/>
            <person name="Li C."/>
            <person name="Ma Q."/>
            <person name="Ju M."/>
            <person name="Zhao R."/>
            <person name="Li G."/>
            <person name="Mu C."/>
            <person name="Tian Q."/>
            <person name="Mei H."/>
            <person name="Zhang T."/>
            <person name="Gao T."/>
            <person name="Zhang H."/>
        </authorList>
    </citation>
    <scope>NUCLEOTIDE SEQUENCE</scope>
    <source>
        <strain evidence="1">K16</strain>
    </source>
</reference>
<proteinExistence type="predicted"/>
<accession>A0AAE1WDW1</accession>
<dbReference type="PANTHER" id="PTHR11439:SF440">
    <property type="entry name" value="INTEGRASE CATALYTIC DOMAIN-CONTAINING PROTEIN"/>
    <property type="match status" value="1"/>
</dbReference>
<comment type="caution">
    <text evidence="1">The sequence shown here is derived from an EMBL/GenBank/DDBJ whole genome shotgun (WGS) entry which is preliminary data.</text>
</comment>
<keyword evidence="2" id="KW-1185">Reference proteome</keyword>
<protein>
    <submittedName>
        <fullName evidence="1">Retrovirus-related Pol polyprotein from transposon RE1</fullName>
    </submittedName>
</protein>
<gene>
    <name evidence="1" type="ORF">Sango_1928500</name>
</gene>
<reference evidence="1" key="1">
    <citation type="submission" date="2020-06" db="EMBL/GenBank/DDBJ databases">
        <authorList>
            <person name="Li T."/>
            <person name="Hu X."/>
            <person name="Zhang T."/>
            <person name="Song X."/>
            <person name="Zhang H."/>
            <person name="Dai N."/>
            <person name="Sheng W."/>
            <person name="Hou X."/>
            <person name="Wei L."/>
        </authorList>
    </citation>
    <scope>NUCLEOTIDE SEQUENCE</scope>
    <source>
        <strain evidence="1">K16</strain>
        <tissue evidence="1">Leaf</tissue>
    </source>
</reference>
<dbReference type="PANTHER" id="PTHR11439">
    <property type="entry name" value="GAG-POL-RELATED RETROTRANSPOSON"/>
    <property type="match status" value="1"/>
</dbReference>
<dbReference type="AlphaFoldDB" id="A0AAE1WDW1"/>
<evidence type="ECO:0000313" key="1">
    <source>
        <dbReference type="EMBL" id="KAK4391507.1"/>
    </source>
</evidence>